<accession>A0A1N7LYU3</accession>
<evidence type="ECO:0000313" key="5">
    <source>
        <dbReference type="Proteomes" id="UP000185999"/>
    </source>
</evidence>
<dbReference type="CDD" id="cd05233">
    <property type="entry name" value="SDR_c"/>
    <property type="match status" value="1"/>
</dbReference>
<dbReference type="SUPFAM" id="SSF51735">
    <property type="entry name" value="NAD(P)-binding Rossmann-fold domains"/>
    <property type="match status" value="1"/>
</dbReference>
<dbReference type="OrthoDB" id="7301144at2"/>
<evidence type="ECO:0000256" key="3">
    <source>
        <dbReference type="RuleBase" id="RU000363"/>
    </source>
</evidence>
<evidence type="ECO:0000256" key="1">
    <source>
        <dbReference type="ARBA" id="ARBA00006484"/>
    </source>
</evidence>
<proteinExistence type="inferred from homology"/>
<evidence type="ECO:0000256" key="2">
    <source>
        <dbReference type="ARBA" id="ARBA00023002"/>
    </source>
</evidence>
<name>A0A1N7LYU3_9GAMM</name>
<dbReference type="EMBL" id="FTOE01000005">
    <property type="protein sequence ID" value="SIS78998.1"/>
    <property type="molecule type" value="Genomic_DNA"/>
</dbReference>
<keyword evidence="2" id="KW-0560">Oxidoreductase</keyword>
<protein>
    <recommendedName>
        <fullName evidence="6">Short-chain dehydrogenase</fullName>
    </recommendedName>
</protein>
<dbReference type="InterPro" id="IPR002347">
    <property type="entry name" value="SDR_fam"/>
</dbReference>
<dbReference type="STRING" id="619304.SAMN05421760_1053"/>
<dbReference type="GO" id="GO:0016491">
    <property type="term" value="F:oxidoreductase activity"/>
    <property type="evidence" value="ECO:0007669"/>
    <property type="project" value="UniProtKB-KW"/>
</dbReference>
<dbReference type="InterPro" id="IPR036291">
    <property type="entry name" value="NAD(P)-bd_dom_sf"/>
</dbReference>
<evidence type="ECO:0008006" key="6">
    <source>
        <dbReference type="Google" id="ProtNLM"/>
    </source>
</evidence>
<dbReference type="PANTHER" id="PTHR42901:SF1">
    <property type="entry name" value="ALCOHOL DEHYDROGENASE"/>
    <property type="match status" value="1"/>
</dbReference>
<dbReference type="PIRSF" id="PIRSF000126">
    <property type="entry name" value="11-beta-HSD1"/>
    <property type="match status" value="1"/>
</dbReference>
<keyword evidence="5" id="KW-1185">Reference proteome</keyword>
<sequence>MKKLNFENTTMLITGASSGIGKEFAKQLASKGANLILTARTHSDLINLAEELESEHTNIWVKTIPADLSELNGSRKLFEKINDLGLSVDYLINNAGFGKFCEFSGESFETYHEMLMLNINALVELTHLCLPTMINKNSGGVINVASIGSFQPLPYQTVYGASKAFVLSFSEALTGELLDTNIRVMALCPGTTESRFMENANADTTNMNLAPASKVVSSALTAYTKNRMYTVSGTINYLVSLIPRLVSRKMTVKIVANMFKDNVLGKSA</sequence>
<dbReference type="Pfam" id="PF00106">
    <property type="entry name" value="adh_short"/>
    <property type="match status" value="1"/>
</dbReference>
<dbReference type="Gene3D" id="3.40.50.720">
    <property type="entry name" value="NAD(P)-binding Rossmann-like Domain"/>
    <property type="match status" value="1"/>
</dbReference>
<gene>
    <name evidence="4" type="ORF">SAMN05421760_1053</name>
</gene>
<dbReference type="PANTHER" id="PTHR42901">
    <property type="entry name" value="ALCOHOL DEHYDROGENASE"/>
    <property type="match status" value="1"/>
</dbReference>
<dbReference type="PRINTS" id="PR00080">
    <property type="entry name" value="SDRFAMILY"/>
</dbReference>
<organism evidence="4 5">
    <name type="scientific">Neptunomonas antarctica</name>
    <dbReference type="NCBI Taxonomy" id="619304"/>
    <lineage>
        <taxon>Bacteria</taxon>
        <taxon>Pseudomonadati</taxon>
        <taxon>Pseudomonadota</taxon>
        <taxon>Gammaproteobacteria</taxon>
        <taxon>Oceanospirillales</taxon>
        <taxon>Oceanospirillaceae</taxon>
        <taxon>Neptunomonas</taxon>
    </lineage>
</organism>
<dbReference type="PRINTS" id="PR00081">
    <property type="entry name" value="GDHRDH"/>
</dbReference>
<evidence type="ECO:0000313" key="4">
    <source>
        <dbReference type="EMBL" id="SIS78998.1"/>
    </source>
</evidence>
<dbReference type="RefSeq" id="WP_054340070.1">
    <property type="nucleotide sequence ID" value="NZ_FTOE01000005.1"/>
</dbReference>
<reference evidence="5" key="1">
    <citation type="submission" date="2017-01" db="EMBL/GenBank/DDBJ databases">
        <authorList>
            <person name="Varghese N."/>
            <person name="Submissions S."/>
        </authorList>
    </citation>
    <scope>NUCLEOTIDE SEQUENCE [LARGE SCALE GENOMIC DNA]</scope>
    <source>
        <strain evidence="5">DSM 22306</strain>
    </source>
</reference>
<dbReference type="AlphaFoldDB" id="A0A1N7LYU3"/>
<comment type="similarity">
    <text evidence="1 3">Belongs to the short-chain dehydrogenases/reductases (SDR) family.</text>
</comment>
<dbReference type="Proteomes" id="UP000185999">
    <property type="component" value="Unassembled WGS sequence"/>
</dbReference>